<dbReference type="Gene3D" id="1.10.10.10">
    <property type="entry name" value="Winged helix-like DNA-binding domain superfamily/Winged helix DNA-binding domain"/>
    <property type="match status" value="1"/>
</dbReference>
<dbReference type="InterPro" id="IPR036597">
    <property type="entry name" value="Fido-like_dom_sf"/>
</dbReference>
<dbReference type="Gene3D" id="1.10.3290.10">
    <property type="entry name" value="Fido-like domain"/>
    <property type="match status" value="1"/>
</dbReference>
<proteinExistence type="predicted"/>
<feature type="binding site" evidence="2">
    <location>
        <begin position="211"/>
        <end position="218"/>
    </location>
    <ligand>
        <name>ATP</name>
        <dbReference type="ChEBI" id="CHEBI:30616"/>
    </ligand>
</feature>
<keyword evidence="2" id="KW-0067">ATP-binding</keyword>
<accession>A0A0K1PFG8</accession>
<feature type="active site" evidence="1">
    <location>
        <position position="207"/>
    </location>
</feature>
<dbReference type="InterPro" id="IPR025230">
    <property type="entry name" value="DUF4172"/>
</dbReference>
<dbReference type="EMBL" id="CP012332">
    <property type="protein sequence ID" value="AKU91859.1"/>
    <property type="molecule type" value="Genomic_DNA"/>
</dbReference>
<dbReference type="OrthoDB" id="9813719at2"/>
<dbReference type="KEGG" id="vin:AKJ08_2246"/>
<dbReference type="InterPro" id="IPR036388">
    <property type="entry name" value="WH-like_DNA-bd_sf"/>
</dbReference>
<dbReference type="Pfam" id="PF13776">
    <property type="entry name" value="DUF4172"/>
    <property type="match status" value="1"/>
</dbReference>
<dbReference type="AlphaFoldDB" id="A0A0K1PFG8"/>
<sequence>MPFIHERAGWPALEWDLPTLAERLADVRHRQGRLFGRMEGIGFPLRSETLLQTLTADVITSSEIEGEILDRAQVRSSIARRLGIDEGGLQPVDRNVEGMVEMMLDATQRFAEPLAEERLCGWHAVLFPTGFSGMRRIRVGGWRPEDSGPMQVVSGPIGRERVHFVAPAPSRVPSEMGSFLDWFESGAAPRDPVLRAGLAHLRFVTIHPFEDGNGRIARAITDLALARSDGSSQRYYSMSAQVCRERKGYYEILESTQRGTPDVTPWLDWFLRCLGRAIEGAEATLASVLDVSRFWDEHPRETLNERQRIVIQRLLGPWTGKLTTSKWAKLAKCSQDTALRDISELIARGILRREASGGRSTSYALVGRAASPSPERDDP</sequence>
<evidence type="ECO:0000313" key="5">
    <source>
        <dbReference type="EMBL" id="AKU91859.1"/>
    </source>
</evidence>
<dbReference type="PROSITE" id="PS51459">
    <property type="entry name" value="FIDO"/>
    <property type="match status" value="1"/>
</dbReference>
<evidence type="ECO:0000313" key="6">
    <source>
        <dbReference type="Proteomes" id="UP000055590"/>
    </source>
</evidence>
<protein>
    <submittedName>
        <fullName evidence="5">Fic family protein</fullName>
    </submittedName>
</protein>
<dbReference type="SUPFAM" id="SSF140931">
    <property type="entry name" value="Fic-like"/>
    <property type="match status" value="1"/>
</dbReference>
<evidence type="ECO:0000256" key="1">
    <source>
        <dbReference type="PIRSR" id="PIRSR640198-1"/>
    </source>
</evidence>
<dbReference type="InterPro" id="IPR040198">
    <property type="entry name" value="Fido_containing"/>
</dbReference>
<feature type="region of interest" description="Disordered" evidence="3">
    <location>
        <begin position="356"/>
        <end position="379"/>
    </location>
</feature>
<dbReference type="InterPro" id="IPR003812">
    <property type="entry name" value="Fido"/>
</dbReference>
<dbReference type="Proteomes" id="UP000055590">
    <property type="component" value="Chromosome"/>
</dbReference>
<evidence type="ECO:0000256" key="3">
    <source>
        <dbReference type="SAM" id="MobiDB-lite"/>
    </source>
</evidence>
<feature type="domain" description="Fido" evidence="4">
    <location>
        <begin position="114"/>
        <end position="272"/>
    </location>
</feature>
<reference evidence="5 6" key="1">
    <citation type="submission" date="2015-08" db="EMBL/GenBank/DDBJ databases">
        <authorList>
            <person name="Babu N.S."/>
            <person name="Beckwith C.J."/>
            <person name="Beseler K.G."/>
            <person name="Brison A."/>
            <person name="Carone J.V."/>
            <person name="Caskin T.P."/>
            <person name="Diamond M."/>
            <person name="Durham M.E."/>
            <person name="Foxe J.M."/>
            <person name="Go M."/>
            <person name="Henderson B.A."/>
            <person name="Jones I.B."/>
            <person name="McGettigan J.A."/>
            <person name="Micheletti S.J."/>
            <person name="Nasrallah M.E."/>
            <person name="Ortiz D."/>
            <person name="Piller C.R."/>
            <person name="Privatt S.R."/>
            <person name="Schneider S.L."/>
            <person name="Sharp S."/>
            <person name="Smith T.C."/>
            <person name="Stanton J.D."/>
            <person name="Ullery H.E."/>
            <person name="Wilson R.J."/>
            <person name="Serrano M.G."/>
            <person name="Buck G."/>
            <person name="Lee V."/>
            <person name="Wang Y."/>
            <person name="Carvalho R."/>
            <person name="Voegtly L."/>
            <person name="Shi R."/>
            <person name="Duckworth R."/>
            <person name="Johnson A."/>
            <person name="Loviza R."/>
            <person name="Walstead R."/>
            <person name="Shah Z."/>
            <person name="Kiflezghi M."/>
            <person name="Wade K."/>
            <person name="Ball S.L."/>
            <person name="Bradley K.W."/>
            <person name="Asai D.J."/>
            <person name="Bowman C.A."/>
            <person name="Russell D.A."/>
            <person name="Pope W.H."/>
            <person name="Jacobs-Sera D."/>
            <person name="Hendrix R.W."/>
            <person name="Hatfull G.F."/>
        </authorList>
    </citation>
    <scope>NUCLEOTIDE SEQUENCE [LARGE SCALE GENOMIC DNA]</scope>
    <source>
        <strain evidence="5 6">DSM 27710</strain>
    </source>
</reference>
<dbReference type="STRING" id="1391653.AKJ08_2246"/>
<dbReference type="PATRIC" id="fig|1391653.3.peg.2345"/>
<dbReference type="GO" id="GO:0005524">
    <property type="term" value="F:ATP binding"/>
    <property type="evidence" value="ECO:0007669"/>
    <property type="project" value="UniProtKB-KW"/>
</dbReference>
<organism evidence="5 6">
    <name type="scientific">Vulgatibacter incomptus</name>
    <dbReference type="NCBI Taxonomy" id="1391653"/>
    <lineage>
        <taxon>Bacteria</taxon>
        <taxon>Pseudomonadati</taxon>
        <taxon>Myxococcota</taxon>
        <taxon>Myxococcia</taxon>
        <taxon>Myxococcales</taxon>
        <taxon>Cystobacterineae</taxon>
        <taxon>Vulgatibacteraceae</taxon>
        <taxon>Vulgatibacter</taxon>
    </lineage>
</organism>
<gene>
    <name evidence="5" type="ORF">AKJ08_2246</name>
</gene>
<dbReference type="PANTHER" id="PTHR13504">
    <property type="entry name" value="FIDO DOMAIN-CONTAINING PROTEIN DDB_G0283145"/>
    <property type="match status" value="1"/>
</dbReference>
<dbReference type="PANTHER" id="PTHR13504:SF33">
    <property type="entry name" value="FIC FAMILY PROTEIN"/>
    <property type="match status" value="1"/>
</dbReference>
<dbReference type="RefSeq" id="WP_050726111.1">
    <property type="nucleotide sequence ID" value="NZ_CP012332.1"/>
</dbReference>
<feature type="binding site" evidence="2">
    <location>
        <begin position="249"/>
        <end position="250"/>
    </location>
    <ligand>
        <name>ATP</name>
        <dbReference type="ChEBI" id="CHEBI:30616"/>
    </ligand>
</feature>
<keyword evidence="6" id="KW-1185">Reference proteome</keyword>
<evidence type="ECO:0000259" key="4">
    <source>
        <dbReference type="PROSITE" id="PS51459"/>
    </source>
</evidence>
<keyword evidence="2" id="KW-0547">Nucleotide-binding</keyword>
<name>A0A0K1PFG8_9BACT</name>
<evidence type="ECO:0000256" key="2">
    <source>
        <dbReference type="PIRSR" id="PIRSR640198-2"/>
    </source>
</evidence>
<dbReference type="Pfam" id="PF02661">
    <property type="entry name" value="Fic"/>
    <property type="match status" value="1"/>
</dbReference>